<dbReference type="OMA" id="GKHQNNT"/>
<dbReference type="WBParaSite" id="nRc.2.0.1.t43250-RA">
    <property type="protein sequence ID" value="nRc.2.0.1.t43250-RA"/>
    <property type="gene ID" value="nRc.2.0.1.g43250"/>
</dbReference>
<dbReference type="SMART" id="SM00829">
    <property type="entry name" value="PKS_ER"/>
    <property type="match status" value="1"/>
</dbReference>
<dbReference type="PANTHER" id="PTHR43677:SF4">
    <property type="entry name" value="QUINONE OXIDOREDUCTASE-LIKE PROTEIN 2"/>
    <property type="match status" value="1"/>
</dbReference>
<feature type="domain" description="Enoyl reductase (ER)" evidence="1">
    <location>
        <begin position="10"/>
        <end position="235"/>
    </location>
</feature>
<dbReference type="InterPro" id="IPR020843">
    <property type="entry name" value="ER"/>
</dbReference>
<accession>A0A915KYI3</accession>
<dbReference type="InterPro" id="IPR036291">
    <property type="entry name" value="NAD(P)-bd_dom_sf"/>
</dbReference>
<dbReference type="InterPro" id="IPR013149">
    <property type="entry name" value="ADH-like_C"/>
</dbReference>
<dbReference type="GO" id="GO:0005739">
    <property type="term" value="C:mitochondrion"/>
    <property type="evidence" value="ECO:0007669"/>
    <property type="project" value="TreeGrafter"/>
</dbReference>
<evidence type="ECO:0000313" key="2">
    <source>
        <dbReference type="Proteomes" id="UP000887565"/>
    </source>
</evidence>
<dbReference type="PANTHER" id="PTHR43677">
    <property type="entry name" value="SHORT-CHAIN DEHYDROGENASE/REDUCTASE"/>
    <property type="match status" value="1"/>
</dbReference>
<dbReference type="InterPro" id="IPR051397">
    <property type="entry name" value="Zn-ADH-like_protein"/>
</dbReference>
<dbReference type="InterPro" id="IPR011032">
    <property type="entry name" value="GroES-like_sf"/>
</dbReference>
<name>A0A915KYI3_ROMCU</name>
<protein>
    <submittedName>
        <fullName evidence="3">Enoyl reductase (ER) domain-containing protein</fullName>
    </submittedName>
</protein>
<evidence type="ECO:0000313" key="3">
    <source>
        <dbReference type="WBParaSite" id="nRc.2.0.1.t43250-RA"/>
    </source>
</evidence>
<sequence>MNLTPFRISRRFYRSAILKEFGKPLEIATDSKEPHISQKEVGFELAGEIESVGKAVKNFNVGDRVLALKTVSTGAFAEKCAELYKIPHSLSYEMAASLPTAYGSAYFALNDAAKATEGETVLVVTSQGASGIATIDLAANVFRCKVIVASDSEEKLEMVRPDGVLATVTYTNKNMVNHVLKSVKDGVDIIVDTVGGKWFSEALKCIKPGGRIISLSFTSGEAPLVDVQSLIKYNASVCG</sequence>
<evidence type="ECO:0000259" key="1">
    <source>
        <dbReference type="SMART" id="SM00829"/>
    </source>
</evidence>
<dbReference type="Proteomes" id="UP000887565">
    <property type="component" value="Unplaced"/>
</dbReference>
<organism evidence="2 3">
    <name type="scientific">Romanomermis culicivorax</name>
    <name type="common">Nematode worm</name>
    <dbReference type="NCBI Taxonomy" id="13658"/>
    <lineage>
        <taxon>Eukaryota</taxon>
        <taxon>Metazoa</taxon>
        <taxon>Ecdysozoa</taxon>
        <taxon>Nematoda</taxon>
        <taxon>Enoplea</taxon>
        <taxon>Dorylaimia</taxon>
        <taxon>Mermithida</taxon>
        <taxon>Mermithoidea</taxon>
        <taxon>Mermithidae</taxon>
        <taxon>Romanomermis</taxon>
    </lineage>
</organism>
<dbReference type="Gene3D" id="3.90.180.10">
    <property type="entry name" value="Medium-chain alcohol dehydrogenases, catalytic domain"/>
    <property type="match status" value="1"/>
</dbReference>
<dbReference type="Gene3D" id="3.40.50.720">
    <property type="entry name" value="NAD(P)-binding Rossmann-like Domain"/>
    <property type="match status" value="1"/>
</dbReference>
<dbReference type="Pfam" id="PF00107">
    <property type="entry name" value="ADH_zinc_N"/>
    <property type="match status" value="1"/>
</dbReference>
<proteinExistence type="predicted"/>
<keyword evidence="2" id="KW-1185">Reference proteome</keyword>
<dbReference type="Pfam" id="PF08240">
    <property type="entry name" value="ADH_N"/>
    <property type="match status" value="1"/>
</dbReference>
<reference evidence="3" key="1">
    <citation type="submission" date="2022-11" db="UniProtKB">
        <authorList>
            <consortium name="WormBaseParasite"/>
        </authorList>
    </citation>
    <scope>IDENTIFICATION</scope>
</reference>
<dbReference type="AlphaFoldDB" id="A0A915KYI3"/>
<dbReference type="InterPro" id="IPR013154">
    <property type="entry name" value="ADH-like_N"/>
</dbReference>
<dbReference type="SUPFAM" id="SSF50129">
    <property type="entry name" value="GroES-like"/>
    <property type="match status" value="1"/>
</dbReference>
<dbReference type="SUPFAM" id="SSF51735">
    <property type="entry name" value="NAD(P)-binding Rossmann-fold domains"/>
    <property type="match status" value="1"/>
</dbReference>
<dbReference type="GO" id="GO:0016491">
    <property type="term" value="F:oxidoreductase activity"/>
    <property type="evidence" value="ECO:0007669"/>
    <property type="project" value="InterPro"/>
</dbReference>